<organism evidence="2 3">
    <name type="scientific">Cordyceps militaris (strain CM01)</name>
    <name type="common">Caterpillar fungus</name>
    <dbReference type="NCBI Taxonomy" id="983644"/>
    <lineage>
        <taxon>Eukaryota</taxon>
        <taxon>Fungi</taxon>
        <taxon>Dikarya</taxon>
        <taxon>Ascomycota</taxon>
        <taxon>Pezizomycotina</taxon>
        <taxon>Sordariomycetes</taxon>
        <taxon>Hypocreomycetidae</taxon>
        <taxon>Hypocreales</taxon>
        <taxon>Cordycipitaceae</taxon>
        <taxon>Cordyceps</taxon>
    </lineage>
</organism>
<evidence type="ECO:0000256" key="1">
    <source>
        <dbReference type="SAM" id="MobiDB-lite"/>
    </source>
</evidence>
<dbReference type="EMBL" id="JH126405">
    <property type="protein sequence ID" value="EGX88509.1"/>
    <property type="molecule type" value="Genomic_DNA"/>
</dbReference>
<evidence type="ECO:0000313" key="3">
    <source>
        <dbReference type="Proteomes" id="UP000001610"/>
    </source>
</evidence>
<proteinExistence type="predicted"/>
<dbReference type="RefSeq" id="XP_006673754.1">
    <property type="nucleotide sequence ID" value="XM_006673691.1"/>
</dbReference>
<feature type="compositionally biased region" description="Pro residues" evidence="1">
    <location>
        <begin position="299"/>
        <end position="309"/>
    </location>
</feature>
<name>G3JRF9_CORMM</name>
<feature type="region of interest" description="Disordered" evidence="1">
    <location>
        <begin position="285"/>
        <end position="309"/>
    </location>
</feature>
<reference evidence="2 3" key="1">
    <citation type="journal article" date="2011" name="Genome Biol.">
        <title>Genome sequence of the insect pathogenic fungus Cordyceps militaris, a valued traditional Chinese medicine.</title>
        <authorList>
            <person name="Zheng P."/>
            <person name="Xia Y."/>
            <person name="Xiao G."/>
            <person name="Xiong C."/>
            <person name="Hu X."/>
            <person name="Zhang S."/>
            <person name="Zheng H."/>
            <person name="Huang Y."/>
            <person name="Zhou Y."/>
            <person name="Wang S."/>
            <person name="Zhao G.P."/>
            <person name="Liu X."/>
            <person name="St Leger R.J."/>
            <person name="Wang C."/>
        </authorList>
    </citation>
    <scope>NUCLEOTIDE SEQUENCE [LARGE SCALE GENOMIC DNA]</scope>
    <source>
        <strain evidence="2 3">CM01</strain>
    </source>
</reference>
<evidence type="ECO:0000313" key="2">
    <source>
        <dbReference type="EMBL" id="EGX88509.1"/>
    </source>
</evidence>
<accession>G3JRF9</accession>
<dbReference type="GeneID" id="18170560"/>
<gene>
    <name evidence="2" type="ORF">CCM_08553</name>
</gene>
<dbReference type="OrthoDB" id="9983560at2759"/>
<dbReference type="VEuPathDB" id="FungiDB:CCM_08553"/>
<protein>
    <submittedName>
        <fullName evidence="2">Uncharacterized protein</fullName>
    </submittedName>
</protein>
<sequence>MRRLCWVLPRWAASNYCRSFKPTSGEFNVTIAAPIWEATNQAIHNMLPGNFPVYTVNATGGKHVAAGFDSARVNNNQRGINNPGLYLGYRRARSSTGTSQDRGNNETKIKGLFRPTTPTELSVSELVNFWLDNSGYYEGIAQMKKQLTDKLSHKDTAPARPWAGPWQADWRNDGFGEDSYGFLLSAKQKYDPDSVFWYWRCVGNDAWAEAWAQETGGALYRLSTETGLPCGRDKIRPDRDRSTAAVILLLVSENLRSLNPFLCCLGATVLSFYRAGDFDPLGRKGGRKVRSLKQQGSPPSIPVSGPHPG</sequence>
<dbReference type="AlphaFoldDB" id="G3JRF9"/>
<dbReference type="Proteomes" id="UP000001610">
    <property type="component" value="Unassembled WGS sequence"/>
</dbReference>
<keyword evidence="3" id="KW-1185">Reference proteome</keyword>
<dbReference type="InParanoid" id="G3JRF9"/>
<dbReference type="KEGG" id="cmt:CCM_08553"/>
<dbReference type="HOGENOM" id="CLU_900212_0_0_1"/>